<dbReference type="HOGENOM" id="CLU_696462_0_0_1"/>
<feature type="transmembrane region" description="Helical" evidence="2">
    <location>
        <begin position="297"/>
        <end position="315"/>
    </location>
</feature>
<protein>
    <submittedName>
        <fullName evidence="3">Uncharacterized protein</fullName>
    </submittedName>
</protein>
<feature type="transmembrane region" description="Helical" evidence="2">
    <location>
        <begin position="252"/>
        <end position="271"/>
    </location>
</feature>
<evidence type="ECO:0000256" key="1">
    <source>
        <dbReference type="SAM" id="MobiDB-lite"/>
    </source>
</evidence>
<keyword evidence="2" id="KW-1133">Transmembrane helix</keyword>
<accession>S8DPC3</accession>
<keyword evidence="2" id="KW-0472">Membrane</keyword>
<dbReference type="OrthoDB" id="2800483at2759"/>
<evidence type="ECO:0000313" key="4">
    <source>
        <dbReference type="Proteomes" id="UP000015241"/>
    </source>
</evidence>
<proteinExistence type="predicted"/>
<keyword evidence="4" id="KW-1185">Reference proteome</keyword>
<evidence type="ECO:0000256" key="2">
    <source>
        <dbReference type="SAM" id="Phobius"/>
    </source>
</evidence>
<reference evidence="3 4" key="1">
    <citation type="journal article" date="2012" name="Science">
        <title>The Paleozoic origin of enzymatic lignin decomposition reconstructed from 31 fungal genomes.</title>
        <authorList>
            <person name="Floudas D."/>
            <person name="Binder M."/>
            <person name="Riley R."/>
            <person name="Barry K."/>
            <person name="Blanchette R.A."/>
            <person name="Henrissat B."/>
            <person name="Martinez A.T."/>
            <person name="Otillar R."/>
            <person name="Spatafora J.W."/>
            <person name="Yadav J.S."/>
            <person name="Aerts A."/>
            <person name="Benoit I."/>
            <person name="Boyd A."/>
            <person name="Carlson A."/>
            <person name="Copeland A."/>
            <person name="Coutinho P.M."/>
            <person name="de Vries R.P."/>
            <person name="Ferreira P."/>
            <person name="Findley K."/>
            <person name="Foster B."/>
            <person name="Gaskell J."/>
            <person name="Glotzer D."/>
            <person name="Gorecki P."/>
            <person name="Heitman J."/>
            <person name="Hesse C."/>
            <person name="Hori C."/>
            <person name="Igarashi K."/>
            <person name="Jurgens J.A."/>
            <person name="Kallen N."/>
            <person name="Kersten P."/>
            <person name="Kohler A."/>
            <person name="Kuees U."/>
            <person name="Kumar T.K.A."/>
            <person name="Kuo A."/>
            <person name="LaButti K."/>
            <person name="Larrondo L.F."/>
            <person name="Lindquist E."/>
            <person name="Ling A."/>
            <person name="Lombard V."/>
            <person name="Lucas S."/>
            <person name="Lundell T."/>
            <person name="Martin R."/>
            <person name="McLaughlin D.J."/>
            <person name="Morgenstern I."/>
            <person name="Morin E."/>
            <person name="Murat C."/>
            <person name="Nagy L.G."/>
            <person name="Nolan M."/>
            <person name="Ohm R.A."/>
            <person name="Patyshakuliyeva A."/>
            <person name="Rokas A."/>
            <person name="Ruiz-Duenas F.J."/>
            <person name="Sabat G."/>
            <person name="Salamov A."/>
            <person name="Samejima M."/>
            <person name="Schmutz J."/>
            <person name="Slot J.C."/>
            <person name="St John F."/>
            <person name="Stenlid J."/>
            <person name="Sun H."/>
            <person name="Sun S."/>
            <person name="Syed K."/>
            <person name="Tsang A."/>
            <person name="Wiebenga A."/>
            <person name="Young D."/>
            <person name="Pisabarro A."/>
            <person name="Eastwood D.C."/>
            <person name="Martin F."/>
            <person name="Cullen D."/>
            <person name="Grigoriev I.V."/>
            <person name="Hibbett D.S."/>
        </authorList>
    </citation>
    <scope>NUCLEOTIDE SEQUENCE</scope>
    <source>
        <strain evidence="4">FP-58527</strain>
    </source>
</reference>
<dbReference type="AlphaFoldDB" id="S8DPC3"/>
<keyword evidence="2" id="KW-0812">Transmembrane</keyword>
<feature type="transmembrane region" description="Helical" evidence="2">
    <location>
        <begin position="29"/>
        <end position="51"/>
    </location>
</feature>
<name>S8DPC3_FOMSC</name>
<dbReference type="STRING" id="743788.S8DPC3"/>
<feature type="compositionally biased region" description="Basic and acidic residues" evidence="1">
    <location>
        <begin position="173"/>
        <end position="204"/>
    </location>
</feature>
<evidence type="ECO:0000313" key="3">
    <source>
        <dbReference type="EMBL" id="EPS93168.1"/>
    </source>
</evidence>
<dbReference type="Proteomes" id="UP000015241">
    <property type="component" value="Unassembled WGS sequence"/>
</dbReference>
<dbReference type="EMBL" id="KE504293">
    <property type="protein sequence ID" value="EPS93168.1"/>
    <property type="molecule type" value="Genomic_DNA"/>
</dbReference>
<dbReference type="InParanoid" id="S8DPC3"/>
<organism evidence="3 4">
    <name type="scientific">Fomitopsis schrenkii</name>
    <name type="common">Brown rot fungus</name>
    <dbReference type="NCBI Taxonomy" id="2126942"/>
    <lineage>
        <taxon>Eukaryota</taxon>
        <taxon>Fungi</taxon>
        <taxon>Dikarya</taxon>
        <taxon>Basidiomycota</taxon>
        <taxon>Agaricomycotina</taxon>
        <taxon>Agaricomycetes</taxon>
        <taxon>Polyporales</taxon>
        <taxon>Fomitopsis</taxon>
    </lineage>
</organism>
<sequence length="396" mass="44064">MSEKLKYDNTYWNSVLPPEKQPRGEEEKLHLIISLLVYLGLSLSKVLHFVFTSQIKAVKERAGVFLSVRRGAGTKERFPPAEIFGLWHGYSPQARCAVHERVIKPCMEEIAVAESDAIITERSFKIRLKQLTIAGLRSILDPGTIAERLRSLAPFSYDFLMAYTAAPNRYRRAAHDRTGRDAGESSRKRADASREDHRGRRLDLESASETEVEGGGEQPEAPQLRKKLRCLVQAVVTAMMMLAFVRNRATNGLALPLGLFLGISGTSSRVLRMLSNVGLSVSVSTIEETKARISQDAIKLAIALITSGVVFYIIFDNINLYLRKFQERISNHASMIHATNAAVISLPGVPADAMNLKSKLDLRGKRADAQFRIRCTEYTDLTLAEPSPGASLRLLR</sequence>
<feature type="region of interest" description="Disordered" evidence="1">
    <location>
        <begin position="172"/>
        <end position="221"/>
    </location>
</feature>
<gene>
    <name evidence="3" type="ORF">FOMPIDRAFT_1020707</name>
</gene>